<dbReference type="KEGG" id="agi:FSB73_17485"/>
<dbReference type="OrthoDB" id="120730at2"/>
<sequence>MTAAKAKAASEHKNVLIIFHASWCGWCKKMDASIEDPSCKAYFDKNYVIQHLTVMENGANVSLENPGAQKMLEDYGGGQSGIPYWLIFSPDGKLLADSKFHSDDPEDKANNQNMGCPAQPAEVDYFIQVLKKTSTMSNSEAAAVKARFLKNNPTKS</sequence>
<keyword evidence="1" id="KW-0676">Redox-active center</keyword>
<reference evidence="2 3" key="1">
    <citation type="journal article" date="2017" name="Int. J. Syst. Evol. Microbiol.">
        <title>Arachidicoccus ginsenosidivorans sp. nov., with ginsenoside-converting activity isolated from ginseng cultivating soil.</title>
        <authorList>
            <person name="Siddiqi M.Z."/>
            <person name="Aslam Z."/>
            <person name="Im W.T."/>
        </authorList>
    </citation>
    <scope>NUCLEOTIDE SEQUENCE [LARGE SCALE GENOMIC DNA]</scope>
    <source>
        <strain evidence="2 3">Gsoil 809</strain>
    </source>
</reference>
<organism evidence="2 3">
    <name type="scientific">Arachidicoccus ginsenosidivorans</name>
    <dbReference type="NCBI Taxonomy" id="496057"/>
    <lineage>
        <taxon>Bacteria</taxon>
        <taxon>Pseudomonadati</taxon>
        <taxon>Bacteroidota</taxon>
        <taxon>Chitinophagia</taxon>
        <taxon>Chitinophagales</taxon>
        <taxon>Chitinophagaceae</taxon>
        <taxon>Arachidicoccus</taxon>
    </lineage>
</organism>
<dbReference type="InterPro" id="IPR036249">
    <property type="entry name" value="Thioredoxin-like_sf"/>
</dbReference>
<dbReference type="EMBL" id="CP042434">
    <property type="protein sequence ID" value="QEC73200.1"/>
    <property type="molecule type" value="Genomic_DNA"/>
</dbReference>
<gene>
    <name evidence="2" type="ORF">FSB73_17485</name>
</gene>
<proteinExistence type="predicted"/>
<dbReference type="SUPFAM" id="SSF52833">
    <property type="entry name" value="Thioredoxin-like"/>
    <property type="match status" value="1"/>
</dbReference>
<evidence type="ECO:0000313" key="3">
    <source>
        <dbReference type="Proteomes" id="UP000321291"/>
    </source>
</evidence>
<dbReference type="RefSeq" id="WP_146785126.1">
    <property type="nucleotide sequence ID" value="NZ_CP042434.1"/>
</dbReference>
<evidence type="ECO:0000256" key="1">
    <source>
        <dbReference type="ARBA" id="ARBA00023284"/>
    </source>
</evidence>
<name>A0A5B8VNU2_9BACT</name>
<evidence type="ECO:0000313" key="2">
    <source>
        <dbReference type="EMBL" id="QEC73200.1"/>
    </source>
</evidence>
<dbReference type="Pfam" id="PF13899">
    <property type="entry name" value="Thioredoxin_7"/>
    <property type="match status" value="1"/>
</dbReference>
<accession>A0A5B8VNU2</accession>
<dbReference type="PROSITE" id="PS00194">
    <property type="entry name" value="THIOREDOXIN_1"/>
    <property type="match status" value="1"/>
</dbReference>
<protein>
    <submittedName>
        <fullName evidence="2">Thioredoxin family protein</fullName>
    </submittedName>
</protein>
<dbReference type="AlphaFoldDB" id="A0A5B8VNU2"/>
<dbReference type="Gene3D" id="3.40.30.10">
    <property type="entry name" value="Glutaredoxin"/>
    <property type="match status" value="1"/>
</dbReference>
<dbReference type="Proteomes" id="UP000321291">
    <property type="component" value="Chromosome"/>
</dbReference>
<keyword evidence="3" id="KW-1185">Reference proteome</keyword>
<dbReference type="InterPro" id="IPR017937">
    <property type="entry name" value="Thioredoxin_CS"/>
</dbReference>